<evidence type="ECO:0000313" key="2">
    <source>
        <dbReference type="EMBL" id="ETW98199.1"/>
    </source>
</evidence>
<feature type="region of interest" description="Disordered" evidence="1">
    <location>
        <begin position="199"/>
        <end position="228"/>
    </location>
</feature>
<comment type="caution">
    <text evidence="2">The sequence shown here is derived from an EMBL/GenBank/DDBJ whole genome shotgun (WGS) entry which is preliminary data.</text>
</comment>
<protein>
    <submittedName>
        <fullName evidence="2">Uncharacterized protein</fullName>
    </submittedName>
</protein>
<name>W4LJV5_ENTF1</name>
<organism evidence="2 3">
    <name type="scientific">Entotheonella factor</name>
    <dbReference type="NCBI Taxonomy" id="1429438"/>
    <lineage>
        <taxon>Bacteria</taxon>
        <taxon>Pseudomonadati</taxon>
        <taxon>Nitrospinota/Tectimicrobiota group</taxon>
        <taxon>Candidatus Tectimicrobiota</taxon>
        <taxon>Candidatus Entotheonellia</taxon>
        <taxon>Candidatus Entotheonellales</taxon>
        <taxon>Candidatus Entotheonellaceae</taxon>
        <taxon>Candidatus Entotheonella</taxon>
    </lineage>
</organism>
<dbReference type="AlphaFoldDB" id="W4LJV5"/>
<proteinExistence type="predicted"/>
<sequence length="228" mass="24152">MRAKTQNTEHLSWSERIQWTLIAGGTALLMAALTPPPAWAENAKFAVFSDVPHAEKIHANLLDLDAQVQQETLPLPEVATRMAMNTAGEGIQVDLVMNRVDDGVLDDLRDMGLSIQHVSPTHRRITAIIDDIAVLYDVAELDAVEMILPEYGSATQTGSVDGRASEAMFADIARTAMSLSGAGQTVGILSDSFARTSSVRDASTTPAPASAASCATASPRNPGTCPLP</sequence>
<accession>W4LJV5</accession>
<evidence type="ECO:0000313" key="3">
    <source>
        <dbReference type="Proteomes" id="UP000019141"/>
    </source>
</evidence>
<feature type="compositionally biased region" description="Low complexity" evidence="1">
    <location>
        <begin position="202"/>
        <end position="219"/>
    </location>
</feature>
<dbReference type="Proteomes" id="UP000019141">
    <property type="component" value="Unassembled WGS sequence"/>
</dbReference>
<dbReference type="HOGENOM" id="CLU_1212985_0_0_7"/>
<gene>
    <name evidence="2" type="ORF">ETSY1_19735</name>
</gene>
<reference evidence="2 3" key="1">
    <citation type="journal article" date="2014" name="Nature">
        <title>An environmental bacterial taxon with a large and distinct metabolic repertoire.</title>
        <authorList>
            <person name="Wilson M.C."/>
            <person name="Mori T."/>
            <person name="Ruckert C."/>
            <person name="Uria A.R."/>
            <person name="Helf M.J."/>
            <person name="Takada K."/>
            <person name="Gernert C."/>
            <person name="Steffens U.A."/>
            <person name="Heycke N."/>
            <person name="Schmitt S."/>
            <person name="Rinke C."/>
            <person name="Helfrich E.J."/>
            <person name="Brachmann A.O."/>
            <person name="Gurgui C."/>
            <person name="Wakimoto T."/>
            <person name="Kracht M."/>
            <person name="Crusemann M."/>
            <person name="Hentschel U."/>
            <person name="Abe I."/>
            <person name="Matsunaga S."/>
            <person name="Kalinowski J."/>
            <person name="Takeyama H."/>
            <person name="Piel J."/>
        </authorList>
    </citation>
    <scope>NUCLEOTIDE SEQUENCE [LARGE SCALE GENOMIC DNA]</scope>
    <source>
        <strain evidence="3">TSY1</strain>
    </source>
</reference>
<evidence type="ECO:0000256" key="1">
    <source>
        <dbReference type="SAM" id="MobiDB-lite"/>
    </source>
</evidence>
<keyword evidence="3" id="KW-1185">Reference proteome</keyword>
<dbReference type="EMBL" id="AZHW01000577">
    <property type="protein sequence ID" value="ETW98199.1"/>
    <property type="molecule type" value="Genomic_DNA"/>
</dbReference>